<proteinExistence type="inferred from homology"/>
<dbReference type="GO" id="GO:0046872">
    <property type="term" value="F:metal ion binding"/>
    <property type="evidence" value="ECO:0007669"/>
    <property type="project" value="UniProtKB-KW"/>
</dbReference>
<keyword evidence="4" id="KW-0963">Cytoplasm</keyword>
<comment type="subcellular location">
    <subcellularLocation>
        <location evidence="3">Cytoplasm</location>
    </subcellularLocation>
</comment>
<dbReference type="GO" id="GO:1990817">
    <property type="term" value="F:poly(A) RNA polymerase activity"/>
    <property type="evidence" value="ECO:0000318"/>
    <property type="project" value="GO_Central"/>
</dbReference>
<dbReference type="Pfam" id="PF22600">
    <property type="entry name" value="MTPAP-like_central"/>
    <property type="match status" value="1"/>
</dbReference>
<dbReference type="Gene3D" id="1.10.1410.10">
    <property type="match status" value="1"/>
</dbReference>
<dbReference type="FunCoup" id="B3RSL1">
    <property type="interactions" value="1558"/>
</dbReference>
<organism evidence="11 12">
    <name type="scientific">Trichoplax adhaerens</name>
    <name type="common">Trichoplax reptans</name>
    <dbReference type="NCBI Taxonomy" id="10228"/>
    <lineage>
        <taxon>Eukaryota</taxon>
        <taxon>Metazoa</taxon>
        <taxon>Placozoa</taxon>
        <taxon>Uniplacotomia</taxon>
        <taxon>Trichoplacea</taxon>
        <taxon>Trichoplacidae</taxon>
        <taxon>Trichoplax</taxon>
    </lineage>
</organism>
<evidence type="ECO:0000256" key="7">
    <source>
        <dbReference type="ARBA" id="ARBA00022842"/>
    </source>
</evidence>
<dbReference type="GeneID" id="6751742"/>
<dbReference type="GO" id="GO:0031123">
    <property type="term" value="P:RNA 3'-end processing"/>
    <property type="evidence" value="ECO:0000318"/>
    <property type="project" value="GO_Central"/>
</dbReference>
<feature type="domain" description="Poly(A) RNA polymerase mitochondrial-like central palm" evidence="10">
    <location>
        <begin position="158"/>
        <end position="294"/>
    </location>
</feature>
<dbReference type="SUPFAM" id="SSF81631">
    <property type="entry name" value="PAP/OAS1 substrate-binding domain"/>
    <property type="match status" value="1"/>
</dbReference>
<dbReference type="AlphaFoldDB" id="B3RSL1"/>
<dbReference type="RefSeq" id="XP_002110527.1">
    <property type="nucleotide sequence ID" value="XM_002110491.1"/>
</dbReference>
<reference evidence="11 12" key="1">
    <citation type="journal article" date="2008" name="Nature">
        <title>The Trichoplax genome and the nature of placozoans.</title>
        <authorList>
            <person name="Srivastava M."/>
            <person name="Begovic E."/>
            <person name="Chapman J."/>
            <person name="Putnam N.H."/>
            <person name="Hellsten U."/>
            <person name="Kawashima T."/>
            <person name="Kuo A."/>
            <person name="Mitros T."/>
            <person name="Salamov A."/>
            <person name="Carpenter M.L."/>
            <person name="Signorovitch A.Y."/>
            <person name="Moreno M.A."/>
            <person name="Kamm K."/>
            <person name="Grimwood J."/>
            <person name="Schmutz J."/>
            <person name="Shapiro H."/>
            <person name="Grigoriev I.V."/>
            <person name="Buss L.W."/>
            <person name="Schierwater B."/>
            <person name="Dellaporta S.L."/>
            <person name="Rokhsar D.S."/>
        </authorList>
    </citation>
    <scope>NUCLEOTIDE SEQUENCE [LARGE SCALE GENOMIC DNA]</scope>
    <source>
        <strain evidence="11 12">Grell-BS-1999</strain>
    </source>
</reference>
<dbReference type="OMA" id="TICKRRV"/>
<feature type="domain" description="PAP-associated" evidence="9">
    <location>
        <begin position="388"/>
        <end position="442"/>
    </location>
</feature>
<keyword evidence="7" id="KW-0460">Magnesium</keyword>
<dbReference type="SUPFAM" id="SSF81301">
    <property type="entry name" value="Nucleotidyltransferase"/>
    <property type="match status" value="1"/>
</dbReference>
<evidence type="ECO:0000259" key="9">
    <source>
        <dbReference type="Pfam" id="PF03828"/>
    </source>
</evidence>
<evidence type="ECO:0000256" key="6">
    <source>
        <dbReference type="ARBA" id="ARBA00022723"/>
    </source>
</evidence>
<evidence type="ECO:0000256" key="3">
    <source>
        <dbReference type="ARBA" id="ARBA00004496"/>
    </source>
</evidence>
<evidence type="ECO:0000256" key="4">
    <source>
        <dbReference type="ARBA" id="ARBA00022490"/>
    </source>
</evidence>
<dbReference type="PhylomeDB" id="B3RSL1"/>
<evidence type="ECO:0000256" key="2">
    <source>
        <dbReference type="ARBA" id="ARBA00001946"/>
    </source>
</evidence>
<dbReference type="eggNOG" id="KOG2277">
    <property type="taxonomic scope" value="Eukaryota"/>
</dbReference>
<dbReference type="STRING" id="10228.B3RSL1"/>
<evidence type="ECO:0000313" key="11">
    <source>
        <dbReference type="EMBL" id="EDV26531.1"/>
    </source>
</evidence>
<dbReference type="EMBL" id="DS985243">
    <property type="protein sequence ID" value="EDV26531.1"/>
    <property type="molecule type" value="Genomic_DNA"/>
</dbReference>
<keyword evidence="6" id="KW-0479">Metal-binding</keyword>
<dbReference type="OrthoDB" id="2274644at2759"/>
<sequence>MACYACNRRFTINLLALVTDSSRFYLYARSLKSGVGAQWNSGVGYSRGISSLGGQLNQVKEESNVQVSPDESGIELAVNLSQQGELQDDQDTFNRNGHISKQEDLRNSQNDIRDESRAMSEDLNKKKLIVKSNSAVKNHKDFQSIPSDRLHLFCGDKLSLQLWEHYQKTRQTESTLDQKMQLRSALLHAIKTVYKDASLHIVGSSTNGFGSEDSDIDFCAVVNNNREFTRRKTLYALSNLRAKLATLRYLKDVRLIPAVVPILEFQDCVSGFNCDISINNDTGIRNTHLLYAYSLCDDRVAPLVKFIKMWGHYYGINKSQYGTLSSYAVVNLVINYLQECDPPVLPFLQEDFPNIFRKKSSLNSIPKRSKSVDLSGIPQNLSKNQKTIGELLIGFYRHYAVFKWSNYIISIKKGKFPLDWRHKFMTAKAHYINIEEPFEDKNVARSIRSRKKYEKIKIAFNMGEKALRQNPDLKSLFSFSLNEN</sequence>
<dbReference type="KEGG" id="tad:TRIADDRAFT_54639"/>
<dbReference type="CTD" id="6751742"/>
<dbReference type="InterPro" id="IPR054708">
    <property type="entry name" value="MTPAP-like_central"/>
</dbReference>
<evidence type="ECO:0000256" key="5">
    <source>
        <dbReference type="ARBA" id="ARBA00022679"/>
    </source>
</evidence>
<dbReference type="HOGENOM" id="CLU_033943_5_0_1"/>
<dbReference type="PANTHER" id="PTHR12271:SF40">
    <property type="entry name" value="POLY(A) RNA POLYMERASE GLD2"/>
    <property type="match status" value="1"/>
</dbReference>
<dbReference type="CDD" id="cd05402">
    <property type="entry name" value="NT_PAP_TUTase"/>
    <property type="match status" value="1"/>
</dbReference>
<evidence type="ECO:0000256" key="8">
    <source>
        <dbReference type="ARBA" id="ARBA00038491"/>
    </source>
</evidence>
<evidence type="ECO:0000313" key="12">
    <source>
        <dbReference type="Proteomes" id="UP000009022"/>
    </source>
</evidence>
<gene>
    <name evidence="11" type="ORF">TRIADDRAFT_54639</name>
</gene>
<keyword evidence="12" id="KW-1185">Reference proteome</keyword>
<evidence type="ECO:0000259" key="10">
    <source>
        <dbReference type="Pfam" id="PF22600"/>
    </source>
</evidence>
<comment type="similarity">
    <text evidence="8">Belongs to the DNA polymerase type-B-like family. GLD2 subfamily.</text>
</comment>
<keyword evidence="5" id="KW-0808">Transferase</keyword>
<dbReference type="Pfam" id="PF03828">
    <property type="entry name" value="PAP_assoc"/>
    <property type="match status" value="1"/>
</dbReference>
<dbReference type="InParanoid" id="B3RSL1"/>
<dbReference type="InterPro" id="IPR002058">
    <property type="entry name" value="PAP_assoc"/>
</dbReference>
<protein>
    <submittedName>
        <fullName evidence="11">Uncharacterized protein</fullName>
    </submittedName>
</protein>
<evidence type="ECO:0000256" key="1">
    <source>
        <dbReference type="ARBA" id="ARBA00001936"/>
    </source>
</evidence>
<dbReference type="Gene3D" id="3.30.460.10">
    <property type="entry name" value="Beta Polymerase, domain 2"/>
    <property type="match status" value="1"/>
</dbReference>
<dbReference type="GO" id="GO:0005737">
    <property type="term" value="C:cytoplasm"/>
    <property type="evidence" value="ECO:0007669"/>
    <property type="project" value="UniProtKB-SubCell"/>
</dbReference>
<dbReference type="Proteomes" id="UP000009022">
    <property type="component" value="Unassembled WGS sequence"/>
</dbReference>
<comment type="cofactor">
    <cofactor evidence="1">
        <name>Mn(2+)</name>
        <dbReference type="ChEBI" id="CHEBI:29035"/>
    </cofactor>
</comment>
<comment type="cofactor">
    <cofactor evidence="2">
        <name>Mg(2+)</name>
        <dbReference type="ChEBI" id="CHEBI:18420"/>
    </cofactor>
</comment>
<dbReference type="PANTHER" id="PTHR12271">
    <property type="entry name" value="POLY A POLYMERASE CID PAP -RELATED"/>
    <property type="match status" value="1"/>
</dbReference>
<accession>B3RSL1</accession>
<name>B3RSL1_TRIAD</name>
<dbReference type="InterPro" id="IPR043519">
    <property type="entry name" value="NT_sf"/>
</dbReference>